<dbReference type="InterPro" id="IPR004616">
    <property type="entry name" value="Leu/Phe-tRNA_Trfase"/>
</dbReference>
<evidence type="ECO:0000256" key="1">
    <source>
        <dbReference type="ARBA" id="ARBA00004496"/>
    </source>
</evidence>
<comment type="function">
    <text evidence="8 15">Functions in the N-end rule pathway of protein degradation where it conjugates Leu, Phe and, less efficiently, Met from aminoacyl-tRNAs to the N-termini of proteins containing an N-terminal arginine or lysine.</text>
</comment>
<evidence type="ECO:0000256" key="6">
    <source>
        <dbReference type="ARBA" id="ARBA00050652"/>
    </source>
</evidence>
<evidence type="ECO:0000313" key="16">
    <source>
        <dbReference type="EMBL" id="HFB53881.1"/>
    </source>
</evidence>
<dbReference type="Gene3D" id="3.30.70.3550">
    <property type="entry name" value="Leucyl/phenylalanyl-tRNA-protein transferase, N-terminal domain"/>
    <property type="match status" value="1"/>
</dbReference>
<dbReference type="HAMAP" id="MF_00688">
    <property type="entry name" value="Leu_Phe_trans"/>
    <property type="match status" value="1"/>
</dbReference>
<keyword evidence="3 15" id="KW-0808">Transferase</keyword>
<gene>
    <name evidence="15" type="primary">aat</name>
    <name evidence="16" type="ORF">ENJ67_04035</name>
</gene>
<comment type="subcellular location">
    <subcellularLocation>
        <location evidence="1 15">Cytoplasm</location>
    </subcellularLocation>
</comment>
<evidence type="ECO:0000256" key="7">
    <source>
        <dbReference type="ARBA" id="ARBA00051538"/>
    </source>
</evidence>
<dbReference type="GO" id="GO:0008914">
    <property type="term" value="F:leucyl-tRNA--protein transferase activity"/>
    <property type="evidence" value="ECO:0007669"/>
    <property type="project" value="UniProtKB-UniRule"/>
</dbReference>
<dbReference type="Pfam" id="PF03588">
    <property type="entry name" value="Leu_Phe_trans"/>
    <property type="match status" value="1"/>
</dbReference>
<evidence type="ECO:0000256" key="2">
    <source>
        <dbReference type="ARBA" id="ARBA00022490"/>
    </source>
</evidence>
<dbReference type="EMBL" id="DRNH01000216">
    <property type="protein sequence ID" value="HFB53881.1"/>
    <property type="molecule type" value="Genomic_DNA"/>
</dbReference>
<keyword evidence="2 15" id="KW-0963">Cytoplasm</keyword>
<evidence type="ECO:0000256" key="5">
    <source>
        <dbReference type="ARBA" id="ARBA00050607"/>
    </source>
</evidence>
<comment type="catalytic activity">
    <reaction evidence="5 15">
        <text>L-phenylalanyl-tRNA(Phe) + an N-terminal L-alpha-aminoacyl-[protein] = an N-terminal L-phenylalanyl-L-alpha-aminoacyl-[protein] + tRNA(Phe)</text>
        <dbReference type="Rhea" id="RHEA:43632"/>
        <dbReference type="Rhea" id="RHEA-COMP:9668"/>
        <dbReference type="Rhea" id="RHEA-COMP:9699"/>
        <dbReference type="Rhea" id="RHEA-COMP:10636"/>
        <dbReference type="Rhea" id="RHEA-COMP:10637"/>
        <dbReference type="ChEBI" id="CHEBI:78442"/>
        <dbReference type="ChEBI" id="CHEBI:78531"/>
        <dbReference type="ChEBI" id="CHEBI:78597"/>
        <dbReference type="ChEBI" id="CHEBI:83561"/>
        <dbReference type="EC" id="2.3.2.6"/>
    </reaction>
</comment>
<evidence type="ECO:0000256" key="4">
    <source>
        <dbReference type="ARBA" id="ARBA00023315"/>
    </source>
</evidence>
<protein>
    <recommendedName>
        <fullName evidence="11 15">Leucyl/phenylalanyl-tRNA--protein transferase</fullName>
        <ecNumber evidence="10 15">2.3.2.6</ecNumber>
    </recommendedName>
    <alternativeName>
        <fullName evidence="12 15">L/F-transferase</fullName>
    </alternativeName>
    <alternativeName>
        <fullName evidence="13 15">Leucyltransferase</fullName>
    </alternativeName>
    <alternativeName>
        <fullName evidence="14 15">Phenyalanyltransferase</fullName>
    </alternativeName>
</protein>
<proteinExistence type="inferred from homology"/>
<keyword evidence="4 15" id="KW-0012">Acyltransferase</keyword>
<dbReference type="GO" id="GO:0005737">
    <property type="term" value="C:cytoplasm"/>
    <property type="evidence" value="ECO:0007669"/>
    <property type="project" value="UniProtKB-SubCell"/>
</dbReference>
<dbReference type="SUPFAM" id="SSF55729">
    <property type="entry name" value="Acyl-CoA N-acyltransferases (Nat)"/>
    <property type="match status" value="1"/>
</dbReference>
<evidence type="ECO:0000256" key="12">
    <source>
        <dbReference type="ARBA" id="ARBA00077136"/>
    </source>
</evidence>
<evidence type="ECO:0000256" key="15">
    <source>
        <dbReference type="HAMAP-Rule" id="MF_00688"/>
    </source>
</evidence>
<dbReference type="NCBIfam" id="TIGR00667">
    <property type="entry name" value="aat"/>
    <property type="match status" value="1"/>
</dbReference>
<reference evidence="16" key="1">
    <citation type="journal article" date="2020" name="mSystems">
        <title>Genome- and Community-Level Interaction Insights into Carbon Utilization and Element Cycling Functions of Hydrothermarchaeota in Hydrothermal Sediment.</title>
        <authorList>
            <person name="Zhou Z."/>
            <person name="Liu Y."/>
            <person name="Xu W."/>
            <person name="Pan J."/>
            <person name="Luo Z.H."/>
            <person name="Li M."/>
        </authorList>
    </citation>
    <scope>NUCLEOTIDE SEQUENCE [LARGE SCALE GENOMIC DNA]</scope>
    <source>
        <strain evidence="16">HyVt-507</strain>
    </source>
</reference>
<dbReference type="InterPro" id="IPR042221">
    <property type="entry name" value="Leu/Phe-tRNA_Trfase_N"/>
</dbReference>
<sequence length="232" mass="26835">MYLPQLNKHSLIFPDPRDANEDGIVAWGGDLNPSRLIRAYQNGIFPWYSQQDPILWWSTDPRLIMELDDFKLSRSLKKNMKKFTYKFDTQFTQVMRQCAITPRKGQQGSWINDELIESFEILHGMGLAHSVETYNSEGKLVGGLYGLVIGKVFCGESMFAQERDASKAAYAMLVKHLKAWGYDFIDCQVPTEHLKSLGAKEVAREYFLMRLEKVNMDKVEHKWSINSELIEK</sequence>
<dbReference type="GO" id="GO:0030163">
    <property type="term" value="P:protein catabolic process"/>
    <property type="evidence" value="ECO:0007669"/>
    <property type="project" value="UniProtKB-UniRule"/>
</dbReference>
<evidence type="ECO:0000256" key="8">
    <source>
        <dbReference type="ARBA" id="ARBA00054043"/>
    </source>
</evidence>
<dbReference type="InterPro" id="IPR042203">
    <property type="entry name" value="Leu/Phe-tRNA_Trfase_C"/>
</dbReference>
<dbReference type="EC" id="2.3.2.6" evidence="10 15"/>
<comment type="caution">
    <text evidence="16">The sequence shown here is derived from an EMBL/GenBank/DDBJ whole genome shotgun (WGS) entry which is preliminary data.</text>
</comment>
<evidence type="ECO:0000256" key="14">
    <source>
        <dbReference type="ARBA" id="ARBA00083640"/>
    </source>
</evidence>
<accession>A0A7C3C7H3</accession>
<evidence type="ECO:0000256" key="11">
    <source>
        <dbReference type="ARBA" id="ARBA00074372"/>
    </source>
</evidence>
<evidence type="ECO:0000256" key="9">
    <source>
        <dbReference type="ARBA" id="ARBA00061535"/>
    </source>
</evidence>
<dbReference type="PANTHER" id="PTHR30098">
    <property type="entry name" value="LEUCYL/PHENYLALANYL-TRNA--PROTEIN TRANSFERASE"/>
    <property type="match status" value="1"/>
</dbReference>
<dbReference type="Gene3D" id="3.40.630.70">
    <property type="entry name" value="Leucyl/phenylalanyl-tRNA-protein transferase, C-terminal domain"/>
    <property type="match status" value="1"/>
</dbReference>
<comment type="catalytic activity">
    <reaction evidence="6 15">
        <text>N-terminal L-arginyl-[protein] + L-leucyl-tRNA(Leu) = N-terminal L-leucyl-L-arginyl-[protein] + tRNA(Leu) + H(+)</text>
        <dbReference type="Rhea" id="RHEA:50416"/>
        <dbReference type="Rhea" id="RHEA-COMP:9613"/>
        <dbReference type="Rhea" id="RHEA-COMP:9622"/>
        <dbReference type="Rhea" id="RHEA-COMP:12672"/>
        <dbReference type="Rhea" id="RHEA-COMP:12673"/>
        <dbReference type="ChEBI" id="CHEBI:15378"/>
        <dbReference type="ChEBI" id="CHEBI:64719"/>
        <dbReference type="ChEBI" id="CHEBI:78442"/>
        <dbReference type="ChEBI" id="CHEBI:78494"/>
        <dbReference type="ChEBI" id="CHEBI:133044"/>
        <dbReference type="EC" id="2.3.2.6"/>
    </reaction>
</comment>
<dbReference type="PANTHER" id="PTHR30098:SF2">
    <property type="entry name" value="LEUCYL_PHENYLALANYL-TRNA--PROTEIN TRANSFERASE"/>
    <property type="match status" value="1"/>
</dbReference>
<evidence type="ECO:0000256" key="10">
    <source>
        <dbReference type="ARBA" id="ARBA00066767"/>
    </source>
</evidence>
<comment type="similarity">
    <text evidence="9 15">Belongs to the L/F-transferase family.</text>
</comment>
<name>A0A7C3C7H3_9BACT</name>
<evidence type="ECO:0000256" key="3">
    <source>
        <dbReference type="ARBA" id="ARBA00022679"/>
    </source>
</evidence>
<organism evidence="16">
    <name type="scientific">Sulfurimonas autotrophica</name>
    <dbReference type="NCBI Taxonomy" id="202747"/>
    <lineage>
        <taxon>Bacteria</taxon>
        <taxon>Pseudomonadati</taxon>
        <taxon>Campylobacterota</taxon>
        <taxon>Epsilonproteobacteria</taxon>
        <taxon>Campylobacterales</taxon>
        <taxon>Sulfurimonadaceae</taxon>
        <taxon>Sulfurimonas</taxon>
    </lineage>
</organism>
<evidence type="ECO:0000256" key="13">
    <source>
        <dbReference type="ARBA" id="ARBA00077165"/>
    </source>
</evidence>
<comment type="catalytic activity">
    <reaction evidence="7 15">
        <text>N-terminal L-lysyl-[protein] + L-leucyl-tRNA(Leu) = N-terminal L-leucyl-L-lysyl-[protein] + tRNA(Leu) + H(+)</text>
        <dbReference type="Rhea" id="RHEA:12340"/>
        <dbReference type="Rhea" id="RHEA-COMP:9613"/>
        <dbReference type="Rhea" id="RHEA-COMP:9622"/>
        <dbReference type="Rhea" id="RHEA-COMP:12670"/>
        <dbReference type="Rhea" id="RHEA-COMP:12671"/>
        <dbReference type="ChEBI" id="CHEBI:15378"/>
        <dbReference type="ChEBI" id="CHEBI:65249"/>
        <dbReference type="ChEBI" id="CHEBI:78442"/>
        <dbReference type="ChEBI" id="CHEBI:78494"/>
        <dbReference type="ChEBI" id="CHEBI:133043"/>
        <dbReference type="EC" id="2.3.2.6"/>
    </reaction>
</comment>
<dbReference type="AlphaFoldDB" id="A0A7C3C7H3"/>
<dbReference type="InterPro" id="IPR016181">
    <property type="entry name" value="Acyl_CoA_acyltransferase"/>
</dbReference>
<dbReference type="FunFam" id="3.30.70.3550:FF:000001">
    <property type="entry name" value="Leucyl/phenylalanyl-tRNA--protein transferase"/>
    <property type="match status" value="1"/>
</dbReference>
<dbReference type="Proteomes" id="UP000886390">
    <property type="component" value="Unassembled WGS sequence"/>
</dbReference>